<dbReference type="AlphaFoldDB" id="A0A1C2I7J0"/>
<accession>A0A1C2I7J0</accession>
<evidence type="ECO:0000313" key="4">
    <source>
        <dbReference type="Proteomes" id="UP000095008"/>
    </source>
</evidence>
<sequence>MLFWSFSGNFTQMNAPQITNIQYPLMAQDMQRVIAYLQKGPATTGEIIRALRLTVIRVNRVLVELREQGLIYRSSYKTSERGDVVNVWACTGKDSEQLTE</sequence>
<dbReference type="Gene3D" id="1.10.10.10">
    <property type="entry name" value="Winged helix-like DNA-binding domain superfamily/Winged helix DNA-binding domain"/>
    <property type="match status" value="1"/>
</dbReference>
<evidence type="ECO:0000313" key="3">
    <source>
        <dbReference type="Proteomes" id="UP000094893"/>
    </source>
</evidence>
<dbReference type="InterPro" id="IPR036390">
    <property type="entry name" value="WH_DNA-bd_sf"/>
</dbReference>
<dbReference type="EMBL" id="LWRY01000120">
    <property type="protein sequence ID" value="OCX71965.1"/>
    <property type="molecule type" value="Genomic_DNA"/>
</dbReference>
<dbReference type="EMBL" id="LWSA01000020">
    <property type="protein sequence ID" value="OCX76738.1"/>
    <property type="molecule type" value="Genomic_DNA"/>
</dbReference>
<dbReference type="Proteomes" id="UP000094893">
    <property type="component" value="Unassembled WGS sequence"/>
</dbReference>
<keyword evidence="4" id="KW-1185">Reference proteome</keyword>
<gene>
    <name evidence="1" type="ORF">A6M23_10805</name>
    <name evidence="2" type="ORF">A6P07_01790</name>
</gene>
<proteinExistence type="predicted"/>
<evidence type="ECO:0000313" key="2">
    <source>
        <dbReference type="EMBL" id="OCX76738.1"/>
    </source>
</evidence>
<organism evidence="1 4">
    <name type="scientific">Acidithiobacillus thiooxidans</name>
    <name type="common">Thiobacillus thiooxidans</name>
    <dbReference type="NCBI Taxonomy" id="930"/>
    <lineage>
        <taxon>Bacteria</taxon>
        <taxon>Pseudomonadati</taxon>
        <taxon>Pseudomonadota</taxon>
        <taxon>Acidithiobacillia</taxon>
        <taxon>Acidithiobacillales</taxon>
        <taxon>Acidithiobacillaceae</taxon>
        <taxon>Acidithiobacillus</taxon>
    </lineage>
</organism>
<name>A0A1C2I7J0_ACITH</name>
<dbReference type="SUPFAM" id="SSF46785">
    <property type="entry name" value="Winged helix' DNA-binding domain"/>
    <property type="match status" value="1"/>
</dbReference>
<reference evidence="1 3" key="1">
    <citation type="journal article" date="2016" name="Int. J. Mol. Sci.">
        <title>Comparative genomics of the extreme acidophile Acidithiobacillus thiooxidans reveals intraspecific divergence and niche adaptation.</title>
        <authorList>
            <person name="Zhang X."/>
            <person name="Feng X."/>
            <person name="Tao J."/>
            <person name="Ma L."/>
            <person name="Xiao Y."/>
            <person name="Liang Y."/>
            <person name="Liu X."/>
            <person name="Yin H."/>
        </authorList>
    </citation>
    <scope>NUCLEOTIDE SEQUENCE [LARGE SCALE GENOMIC DNA]</scope>
    <source>
        <strain evidence="2 3">A02</strain>
        <strain evidence="1">DXS-W</strain>
    </source>
</reference>
<dbReference type="InterPro" id="IPR036388">
    <property type="entry name" value="WH-like_DNA-bd_sf"/>
</dbReference>
<dbReference type="Proteomes" id="UP000095008">
    <property type="component" value="Unassembled WGS sequence"/>
</dbReference>
<protein>
    <submittedName>
        <fullName evidence="1">Uncharacterized protein</fullName>
    </submittedName>
</protein>
<evidence type="ECO:0000313" key="1">
    <source>
        <dbReference type="EMBL" id="OCX71965.1"/>
    </source>
</evidence>
<comment type="caution">
    <text evidence="1">The sequence shown here is derived from an EMBL/GenBank/DDBJ whole genome shotgun (WGS) entry which is preliminary data.</text>
</comment>
<dbReference type="RefSeq" id="WP_065974601.1">
    <property type="nucleotide sequence ID" value="NZ_LWRZ01000359.1"/>
</dbReference>